<sequence>MAVVCGGRHAIKVQQDNASPHIPTDDQWICAAVGEYGRRVELVFQPPNSPDLNMLDLGLFTAIQARQRLRMTRDLDELIAAVEASYWELLPATINACFLTLQATMDKCIQEYGGNALSQLIRRRLD</sequence>
<dbReference type="PANTHER" id="PTHR47169">
    <property type="entry name" value="OS01G0541250 PROTEIN"/>
    <property type="match status" value="1"/>
</dbReference>
<dbReference type="Proteomes" id="UP000736787">
    <property type="component" value="Unassembled WGS sequence"/>
</dbReference>
<dbReference type="Proteomes" id="UP000774804">
    <property type="component" value="Unassembled WGS sequence"/>
</dbReference>
<dbReference type="EMBL" id="RCMI01001304">
    <property type="protein sequence ID" value="KAG2886957.1"/>
    <property type="molecule type" value="Genomic_DNA"/>
</dbReference>
<dbReference type="VEuPathDB" id="FungiDB:PC110_g13306"/>
<dbReference type="GO" id="GO:0003676">
    <property type="term" value="F:nucleic acid binding"/>
    <property type="evidence" value="ECO:0007669"/>
    <property type="project" value="InterPro"/>
</dbReference>
<dbReference type="Proteomes" id="UP000735874">
    <property type="component" value="Unassembled WGS sequence"/>
</dbReference>
<dbReference type="EMBL" id="RCML01001255">
    <property type="protein sequence ID" value="KAG2964075.1"/>
    <property type="molecule type" value="Genomic_DNA"/>
</dbReference>
<evidence type="ECO:0000313" key="3">
    <source>
        <dbReference type="EMBL" id="KAG2897558.1"/>
    </source>
</evidence>
<evidence type="ECO:0000313" key="2">
    <source>
        <dbReference type="EMBL" id="KAG2886957.1"/>
    </source>
</evidence>
<dbReference type="EMBL" id="RCMK01001294">
    <property type="protein sequence ID" value="KAG2897558.1"/>
    <property type="molecule type" value="Genomic_DNA"/>
</dbReference>
<proteinExistence type="predicted"/>
<name>A0A8T0Y646_9STRA</name>
<reference evidence="1" key="1">
    <citation type="submission" date="2018-10" db="EMBL/GenBank/DDBJ databases">
        <title>Effector identification in a new, highly contiguous assembly of the strawberry crown rot pathogen Phytophthora cactorum.</title>
        <authorList>
            <person name="Armitage A.D."/>
            <person name="Nellist C.F."/>
            <person name="Bates H."/>
            <person name="Vickerstaff R.J."/>
            <person name="Harrison R.J."/>
        </authorList>
    </citation>
    <scope>NUCLEOTIDE SEQUENCE</scope>
    <source>
        <strain evidence="1">15-7</strain>
        <strain evidence="2">4032</strain>
        <strain evidence="3">4040</strain>
        <strain evidence="4">P415</strain>
    </source>
</reference>
<dbReference type="Gene3D" id="3.30.420.10">
    <property type="entry name" value="Ribonuclease H-like superfamily/Ribonuclease H"/>
    <property type="match status" value="1"/>
</dbReference>
<protein>
    <submittedName>
        <fullName evidence="1">Uncharacterized protein</fullName>
    </submittedName>
</protein>
<evidence type="ECO:0000313" key="5">
    <source>
        <dbReference type="Proteomes" id="UP000735874"/>
    </source>
</evidence>
<dbReference type="InterPro" id="IPR036397">
    <property type="entry name" value="RNaseH_sf"/>
</dbReference>
<dbReference type="Proteomes" id="UP000697107">
    <property type="component" value="Unassembled WGS sequence"/>
</dbReference>
<accession>A0A8T0Y646</accession>
<comment type="caution">
    <text evidence="1">The sequence shown here is derived from an EMBL/GenBank/DDBJ whole genome shotgun (WGS) entry which is preliminary data.</text>
</comment>
<dbReference type="EMBL" id="RCMG01001236">
    <property type="protein sequence ID" value="KAG2832583.1"/>
    <property type="molecule type" value="Genomic_DNA"/>
</dbReference>
<gene>
    <name evidence="1" type="ORF">PC113_g20718</name>
    <name evidence="2" type="ORF">PC115_g20516</name>
    <name evidence="3" type="ORF">PC117_g22768</name>
    <name evidence="4" type="ORF">PC118_g20550</name>
</gene>
<organism evidence="1 5">
    <name type="scientific">Phytophthora cactorum</name>
    <dbReference type="NCBI Taxonomy" id="29920"/>
    <lineage>
        <taxon>Eukaryota</taxon>
        <taxon>Sar</taxon>
        <taxon>Stramenopiles</taxon>
        <taxon>Oomycota</taxon>
        <taxon>Peronosporomycetes</taxon>
        <taxon>Peronosporales</taxon>
        <taxon>Peronosporaceae</taxon>
        <taxon>Phytophthora</taxon>
    </lineage>
</organism>
<dbReference type="AlphaFoldDB" id="A0A8T0Y646"/>
<evidence type="ECO:0000313" key="4">
    <source>
        <dbReference type="EMBL" id="KAG2964075.1"/>
    </source>
</evidence>
<evidence type="ECO:0000313" key="1">
    <source>
        <dbReference type="EMBL" id="KAG2832583.1"/>
    </source>
</evidence>
<dbReference type="PANTHER" id="PTHR47169:SF2">
    <property type="entry name" value="OS01G0541250 PROTEIN"/>
    <property type="match status" value="1"/>
</dbReference>